<gene>
    <name evidence="7" type="ORF">B0H66DRAFT_610836</name>
</gene>
<feature type="compositionally biased region" description="Low complexity" evidence="5">
    <location>
        <begin position="385"/>
        <end position="403"/>
    </location>
</feature>
<dbReference type="InterPro" id="IPR004895">
    <property type="entry name" value="Prenylated_rab_accept_PRA1"/>
</dbReference>
<dbReference type="Proteomes" id="UP001283341">
    <property type="component" value="Unassembled WGS sequence"/>
</dbReference>
<proteinExistence type="predicted"/>
<feature type="compositionally biased region" description="Polar residues" evidence="5">
    <location>
        <begin position="354"/>
        <end position="363"/>
    </location>
</feature>
<feature type="compositionally biased region" description="Basic residues" evidence="5">
    <location>
        <begin position="171"/>
        <end position="180"/>
    </location>
</feature>
<reference evidence="7" key="1">
    <citation type="journal article" date="2023" name="Mol. Phylogenet. Evol.">
        <title>Genome-scale phylogeny and comparative genomics of the fungal order Sordariales.</title>
        <authorList>
            <person name="Hensen N."/>
            <person name="Bonometti L."/>
            <person name="Westerberg I."/>
            <person name="Brannstrom I.O."/>
            <person name="Guillou S."/>
            <person name="Cros-Aarteil S."/>
            <person name="Calhoun S."/>
            <person name="Haridas S."/>
            <person name="Kuo A."/>
            <person name="Mondo S."/>
            <person name="Pangilinan J."/>
            <person name="Riley R."/>
            <person name="LaButti K."/>
            <person name="Andreopoulos B."/>
            <person name="Lipzen A."/>
            <person name="Chen C."/>
            <person name="Yan M."/>
            <person name="Daum C."/>
            <person name="Ng V."/>
            <person name="Clum A."/>
            <person name="Steindorff A."/>
            <person name="Ohm R.A."/>
            <person name="Martin F."/>
            <person name="Silar P."/>
            <person name="Natvig D.O."/>
            <person name="Lalanne C."/>
            <person name="Gautier V."/>
            <person name="Ament-Velasquez S.L."/>
            <person name="Kruys A."/>
            <person name="Hutchinson M.I."/>
            <person name="Powell A.J."/>
            <person name="Barry K."/>
            <person name="Miller A.N."/>
            <person name="Grigoriev I.V."/>
            <person name="Debuchy R."/>
            <person name="Gladieux P."/>
            <person name="Hiltunen Thoren M."/>
            <person name="Johannesson H."/>
        </authorList>
    </citation>
    <scope>NUCLEOTIDE SEQUENCE</scope>
    <source>
        <strain evidence="7">CBS 118394</strain>
    </source>
</reference>
<dbReference type="PANTHER" id="PTHR19317:SF0">
    <property type="entry name" value="PRENYLATED RAB ACCEPTOR PROTEIN 1"/>
    <property type="match status" value="1"/>
</dbReference>
<keyword evidence="8" id="KW-1185">Reference proteome</keyword>
<evidence type="ECO:0000256" key="3">
    <source>
        <dbReference type="ARBA" id="ARBA00022989"/>
    </source>
</evidence>
<dbReference type="GO" id="GO:0016020">
    <property type="term" value="C:membrane"/>
    <property type="evidence" value="ECO:0007669"/>
    <property type="project" value="UniProtKB-SubCell"/>
</dbReference>
<dbReference type="GO" id="GO:0005794">
    <property type="term" value="C:Golgi apparatus"/>
    <property type="evidence" value="ECO:0007669"/>
    <property type="project" value="TreeGrafter"/>
</dbReference>
<comment type="caution">
    <text evidence="7">The sequence shown here is derived from an EMBL/GenBank/DDBJ whole genome shotgun (WGS) entry which is preliminary data.</text>
</comment>
<feature type="compositionally biased region" description="Acidic residues" evidence="5">
    <location>
        <begin position="255"/>
        <end position="279"/>
    </location>
</feature>
<feature type="transmembrane region" description="Helical" evidence="6">
    <location>
        <begin position="128"/>
        <end position="150"/>
    </location>
</feature>
<dbReference type="AlphaFoldDB" id="A0AAE0IR47"/>
<feature type="compositionally biased region" description="Low complexity" evidence="5">
    <location>
        <begin position="433"/>
        <end position="445"/>
    </location>
</feature>
<feature type="compositionally biased region" description="Polar residues" evidence="5">
    <location>
        <begin position="499"/>
        <end position="508"/>
    </location>
</feature>
<keyword evidence="2 6" id="KW-0812">Transmembrane</keyword>
<organism evidence="7 8">
    <name type="scientific">Apodospora peruviana</name>
    <dbReference type="NCBI Taxonomy" id="516989"/>
    <lineage>
        <taxon>Eukaryota</taxon>
        <taxon>Fungi</taxon>
        <taxon>Dikarya</taxon>
        <taxon>Ascomycota</taxon>
        <taxon>Pezizomycotina</taxon>
        <taxon>Sordariomycetes</taxon>
        <taxon>Sordariomycetidae</taxon>
        <taxon>Sordariales</taxon>
        <taxon>Lasiosphaeriaceae</taxon>
        <taxon>Apodospora</taxon>
    </lineage>
</organism>
<keyword evidence="3 6" id="KW-1133">Transmembrane helix</keyword>
<evidence type="ECO:0000313" key="8">
    <source>
        <dbReference type="Proteomes" id="UP001283341"/>
    </source>
</evidence>
<dbReference type="Pfam" id="PF03208">
    <property type="entry name" value="PRA1"/>
    <property type="match status" value="1"/>
</dbReference>
<feature type="transmembrane region" description="Helical" evidence="6">
    <location>
        <begin position="90"/>
        <end position="107"/>
    </location>
</feature>
<feature type="compositionally biased region" description="Polar residues" evidence="5">
    <location>
        <begin position="457"/>
        <end position="468"/>
    </location>
</feature>
<accession>A0AAE0IR47</accession>
<feature type="compositionally biased region" description="Acidic residues" evidence="5">
    <location>
        <begin position="538"/>
        <end position="550"/>
    </location>
</feature>
<sequence>MSRIQIPLDALTSRLNLGDRFSNIRNTSIASRFANLRPVSEFFDMKRLSKPSGFPEAQSRVNYNLSYFSSNYTVVFTMLAIYAILTNKWLLFDIFFVFAGTYIIGKLEGRELEIGQQRFTTSQLYTGMWCIAIPVGIYAGPWGTALWLIGASGGLGGRPRAPKYAPPWGRPSRRERRKHEARNGGDDAQGWWGSERRVVEELHSDDDTDTQGVGLASGTSGGHRFSSDPLRFTGIDLGDREGGVRSRRDYAHGSEEDDDDDNSDETSDDDSAEDSDDEAVPARLTLRAREEEVLESAMARIRRAQAKGKKAVKLSKEELVALERQRQRKRKEQRFAVPISQLEPTSRKRRDTLQGDSPTQPRTSELDEGQQKGKPPMGYFPPPSSRSGRLRSGTGSSRPPSRSAVDRDPSSSPFAYSYVRPSDHAASPRHSSDPAAARPRSRAPSIRGEPAVVDTYPPTTLHSASTSAIPDARQSGGPFDPFQYMTAGTRATYHAGSPATRQTTSGSPGNPGYASGSGSRAHAASGGLARRTRARDLESDEETSSEEEAGPDSPGDGVDQGARVISAGSGSREQLREAEVEQRLPREPSPLPSSRRASAAQPTRRKSVAGNASSGRRRKR</sequence>
<evidence type="ECO:0000256" key="4">
    <source>
        <dbReference type="ARBA" id="ARBA00023136"/>
    </source>
</evidence>
<keyword evidence="4 6" id="KW-0472">Membrane</keyword>
<reference evidence="7" key="2">
    <citation type="submission" date="2023-06" db="EMBL/GenBank/DDBJ databases">
        <authorList>
            <consortium name="Lawrence Berkeley National Laboratory"/>
            <person name="Haridas S."/>
            <person name="Hensen N."/>
            <person name="Bonometti L."/>
            <person name="Westerberg I."/>
            <person name="Brannstrom I.O."/>
            <person name="Guillou S."/>
            <person name="Cros-Aarteil S."/>
            <person name="Calhoun S."/>
            <person name="Kuo A."/>
            <person name="Mondo S."/>
            <person name="Pangilinan J."/>
            <person name="Riley R."/>
            <person name="Labutti K."/>
            <person name="Andreopoulos B."/>
            <person name="Lipzen A."/>
            <person name="Chen C."/>
            <person name="Yanf M."/>
            <person name="Daum C."/>
            <person name="Ng V."/>
            <person name="Clum A."/>
            <person name="Steindorff A."/>
            <person name="Ohm R."/>
            <person name="Martin F."/>
            <person name="Silar P."/>
            <person name="Natvig D."/>
            <person name="Lalanne C."/>
            <person name="Gautier V."/>
            <person name="Ament-Velasquez S.L."/>
            <person name="Kruys A."/>
            <person name="Hutchinson M.I."/>
            <person name="Powell A.J."/>
            <person name="Barry K."/>
            <person name="Miller A.N."/>
            <person name="Grigoriev I.V."/>
            <person name="Debuchy R."/>
            <person name="Gladieux P."/>
            <person name="Thoren M.H."/>
            <person name="Johannesson H."/>
        </authorList>
    </citation>
    <scope>NUCLEOTIDE SEQUENCE</scope>
    <source>
        <strain evidence="7">CBS 118394</strain>
    </source>
</reference>
<name>A0AAE0IR47_9PEZI</name>
<feature type="compositionally biased region" description="Basic and acidic residues" evidence="5">
    <location>
        <begin position="237"/>
        <end position="254"/>
    </location>
</feature>
<evidence type="ECO:0000256" key="2">
    <source>
        <dbReference type="ARBA" id="ARBA00022692"/>
    </source>
</evidence>
<feature type="compositionally biased region" description="Basic and acidic residues" evidence="5">
    <location>
        <begin position="573"/>
        <end position="586"/>
    </location>
</feature>
<evidence type="ECO:0000256" key="1">
    <source>
        <dbReference type="ARBA" id="ARBA00004141"/>
    </source>
</evidence>
<feature type="compositionally biased region" description="Low complexity" evidence="5">
    <location>
        <begin position="592"/>
        <end position="602"/>
    </location>
</feature>
<dbReference type="EMBL" id="JAUEDM010000001">
    <property type="protein sequence ID" value="KAK3329788.1"/>
    <property type="molecule type" value="Genomic_DNA"/>
</dbReference>
<comment type="subcellular location">
    <subcellularLocation>
        <location evidence="1">Membrane</location>
        <topology evidence="1">Multi-pass membrane protein</topology>
    </subcellularLocation>
</comment>
<feature type="region of interest" description="Disordered" evidence="5">
    <location>
        <begin position="324"/>
        <end position="620"/>
    </location>
</feature>
<feature type="transmembrane region" description="Helical" evidence="6">
    <location>
        <begin position="65"/>
        <end position="84"/>
    </location>
</feature>
<dbReference type="PANTHER" id="PTHR19317">
    <property type="entry name" value="PRENYLATED RAB ACCEPTOR 1-RELATED"/>
    <property type="match status" value="1"/>
</dbReference>
<feature type="region of interest" description="Disordered" evidence="5">
    <location>
        <begin position="156"/>
        <end position="289"/>
    </location>
</feature>
<feature type="compositionally biased region" description="Low complexity" evidence="5">
    <location>
        <begin position="512"/>
        <end position="529"/>
    </location>
</feature>
<evidence type="ECO:0000256" key="5">
    <source>
        <dbReference type="SAM" id="MobiDB-lite"/>
    </source>
</evidence>
<evidence type="ECO:0000256" key="6">
    <source>
        <dbReference type="SAM" id="Phobius"/>
    </source>
</evidence>
<protein>
    <submittedName>
        <fullName evidence="7">PRA1 family protein-domain-containing protein</fullName>
    </submittedName>
</protein>
<evidence type="ECO:0000313" key="7">
    <source>
        <dbReference type="EMBL" id="KAK3329788.1"/>
    </source>
</evidence>